<comment type="caution">
    <text evidence="1">The sequence shown here is derived from an EMBL/GenBank/DDBJ whole genome shotgun (WGS) entry which is preliminary data.</text>
</comment>
<keyword evidence="2" id="KW-1185">Reference proteome</keyword>
<proteinExistence type="predicted"/>
<evidence type="ECO:0000313" key="2">
    <source>
        <dbReference type="Proteomes" id="UP000789525"/>
    </source>
</evidence>
<dbReference type="EMBL" id="CAJVPT010053792">
    <property type="protein sequence ID" value="CAG8752215.1"/>
    <property type="molecule type" value="Genomic_DNA"/>
</dbReference>
<protein>
    <submittedName>
        <fullName evidence="1">11116_t:CDS:1</fullName>
    </submittedName>
</protein>
<gene>
    <name evidence="1" type="ORF">ACOLOM_LOCUS12755</name>
</gene>
<accession>A0ACA9QI81</accession>
<evidence type="ECO:0000313" key="1">
    <source>
        <dbReference type="EMBL" id="CAG8752215.1"/>
    </source>
</evidence>
<name>A0ACA9QI81_9GLOM</name>
<sequence length="79" mass="9066">RPHWRVPVRGHDDRTAKAPAPRHLSLKNFKLGQVTRCQLFLQIYSYENVKILIVAYSLGTRVGLDEEIDGPFAKKKHAL</sequence>
<feature type="non-terminal residue" evidence="1">
    <location>
        <position position="1"/>
    </location>
</feature>
<dbReference type="Proteomes" id="UP000789525">
    <property type="component" value="Unassembled WGS sequence"/>
</dbReference>
<organism evidence="1 2">
    <name type="scientific">Acaulospora colombiana</name>
    <dbReference type="NCBI Taxonomy" id="27376"/>
    <lineage>
        <taxon>Eukaryota</taxon>
        <taxon>Fungi</taxon>
        <taxon>Fungi incertae sedis</taxon>
        <taxon>Mucoromycota</taxon>
        <taxon>Glomeromycotina</taxon>
        <taxon>Glomeromycetes</taxon>
        <taxon>Diversisporales</taxon>
        <taxon>Acaulosporaceae</taxon>
        <taxon>Acaulospora</taxon>
    </lineage>
</organism>
<reference evidence="1" key="1">
    <citation type="submission" date="2021-06" db="EMBL/GenBank/DDBJ databases">
        <authorList>
            <person name="Kallberg Y."/>
            <person name="Tangrot J."/>
            <person name="Rosling A."/>
        </authorList>
    </citation>
    <scope>NUCLEOTIDE SEQUENCE</scope>
    <source>
        <strain evidence="1">CL356</strain>
    </source>
</reference>